<dbReference type="Proteomes" id="UP001266357">
    <property type="component" value="Unassembled WGS sequence"/>
</dbReference>
<keyword evidence="3" id="KW-1185">Reference proteome</keyword>
<dbReference type="EMBL" id="JAVRIF010000003">
    <property type="protein sequence ID" value="MDT0603283.1"/>
    <property type="molecule type" value="Genomic_DNA"/>
</dbReference>
<dbReference type="Gene3D" id="1.10.3210.10">
    <property type="entry name" value="Hypothetical protein af1432"/>
    <property type="match status" value="1"/>
</dbReference>
<dbReference type="CDD" id="cd00077">
    <property type="entry name" value="HDc"/>
    <property type="match status" value="1"/>
</dbReference>
<reference evidence="2 3" key="1">
    <citation type="submission" date="2023-09" db="EMBL/GenBank/DDBJ databases">
        <authorList>
            <person name="Rey-Velasco X."/>
        </authorList>
    </citation>
    <scope>NUCLEOTIDE SEQUENCE [LARGE SCALE GENOMIC DNA]</scope>
    <source>
        <strain evidence="2 3">W431</strain>
    </source>
</reference>
<dbReference type="PROSITE" id="PS51832">
    <property type="entry name" value="HD_GYP"/>
    <property type="match status" value="1"/>
</dbReference>
<comment type="caution">
    <text evidence="2">The sequence shown here is derived from an EMBL/GenBank/DDBJ whole genome shotgun (WGS) entry which is preliminary data.</text>
</comment>
<protein>
    <submittedName>
        <fullName evidence="2">HD-GYP domain-containing protein</fullName>
    </submittedName>
</protein>
<accession>A0ABU3A2F9</accession>
<dbReference type="InterPro" id="IPR037522">
    <property type="entry name" value="HD_GYP_dom"/>
</dbReference>
<evidence type="ECO:0000313" key="2">
    <source>
        <dbReference type="EMBL" id="MDT0603283.1"/>
    </source>
</evidence>
<organism evidence="2 3">
    <name type="scientific">Thalassotalea castellviae</name>
    <dbReference type="NCBI Taxonomy" id="3075612"/>
    <lineage>
        <taxon>Bacteria</taxon>
        <taxon>Pseudomonadati</taxon>
        <taxon>Pseudomonadota</taxon>
        <taxon>Gammaproteobacteria</taxon>
        <taxon>Alteromonadales</taxon>
        <taxon>Colwelliaceae</taxon>
        <taxon>Thalassotalea</taxon>
    </lineage>
</organism>
<dbReference type="InterPro" id="IPR021812">
    <property type="entry name" value="DUF3391"/>
</dbReference>
<evidence type="ECO:0000313" key="3">
    <source>
        <dbReference type="Proteomes" id="UP001266357"/>
    </source>
</evidence>
<feature type="domain" description="HD-GYP" evidence="1">
    <location>
        <begin position="136"/>
        <end position="333"/>
    </location>
</feature>
<evidence type="ECO:0000259" key="1">
    <source>
        <dbReference type="PROSITE" id="PS51832"/>
    </source>
</evidence>
<sequence>MLKTEAVELALKLKVLDKRMMKEIEISALEVGHYVVKIVKQVKQFTLTQPGHIKSDLVIKNMAAKGVISLLIDTSKTKKEHHPRKNKNAPVIMDVYKAKELFTQSKAIQKQVFSDAQSGKPLDLSPVEKITDETINEIFKNPDALACVINIRNTDEYLLEHSVSVSVLMTIFARFLKVEKPIIQELSIGAFLHDVGKIMVPENILNKPGKLTTEEFSIMKTHVNHSIDIIKKTPGISALSLEVAALHHEKLDGNGYPFNVVGDDISTYGRMISICDIFDALTANRCYKKGYNHIKAFNILRKLAESNHLDQRLVNLFIKCMGVYPVGSLVELNSNKIAIVEERNIDDPTNPKVRYFYNSEKNNYVMAEDIDLAKNDDFIVKGVRADDFDLNMNKIIEFLLMQG</sequence>
<dbReference type="InterPro" id="IPR003607">
    <property type="entry name" value="HD/PDEase_dom"/>
</dbReference>
<dbReference type="Pfam" id="PF11871">
    <property type="entry name" value="DUF3391"/>
    <property type="match status" value="1"/>
</dbReference>
<name>A0ABU3A2F9_9GAMM</name>
<dbReference type="PANTHER" id="PTHR43155:SF2">
    <property type="entry name" value="CYCLIC DI-GMP PHOSPHODIESTERASE PA4108"/>
    <property type="match status" value="1"/>
</dbReference>
<dbReference type="RefSeq" id="WP_311579171.1">
    <property type="nucleotide sequence ID" value="NZ_JAVRIF010000003.1"/>
</dbReference>
<proteinExistence type="predicted"/>
<dbReference type="SMART" id="SM00471">
    <property type="entry name" value="HDc"/>
    <property type="match status" value="1"/>
</dbReference>
<dbReference type="PANTHER" id="PTHR43155">
    <property type="entry name" value="CYCLIC DI-GMP PHOSPHODIESTERASE PA4108-RELATED"/>
    <property type="match status" value="1"/>
</dbReference>
<gene>
    <name evidence="2" type="ORF">RM573_06710</name>
</gene>
<dbReference type="Pfam" id="PF13487">
    <property type="entry name" value="HD_5"/>
    <property type="match status" value="1"/>
</dbReference>
<dbReference type="SUPFAM" id="SSF109604">
    <property type="entry name" value="HD-domain/PDEase-like"/>
    <property type="match status" value="1"/>
</dbReference>